<gene>
    <name evidence="5" type="ORF">AUR04nite_07940</name>
</gene>
<protein>
    <recommendedName>
        <fullName evidence="4">HTH marR-type domain-containing protein</fullName>
    </recommendedName>
</protein>
<dbReference type="Gene3D" id="1.10.10.10">
    <property type="entry name" value="Winged helix-like DNA-binding domain superfamily/Winged helix DNA-binding domain"/>
    <property type="match status" value="1"/>
</dbReference>
<keyword evidence="3" id="KW-0804">Transcription</keyword>
<reference evidence="5 6" key="1">
    <citation type="submission" date="2019-06" db="EMBL/GenBank/DDBJ databases">
        <title>Whole genome shotgun sequence of Glutamicibacter uratoxydans NBRC 15515.</title>
        <authorList>
            <person name="Hosoyama A."/>
            <person name="Uohara A."/>
            <person name="Ohji S."/>
            <person name="Ichikawa N."/>
        </authorList>
    </citation>
    <scope>NUCLEOTIDE SEQUENCE [LARGE SCALE GENOMIC DNA]</scope>
    <source>
        <strain evidence="5 6">NBRC 15515</strain>
    </source>
</reference>
<keyword evidence="6" id="KW-1185">Reference proteome</keyword>
<evidence type="ECO:0000313" key="5">
    <source>
        <dbReference type="EMBL" id="GED05262.1"/>
    </source>
</evidence>
<evidence type="ECO:0000256" key="1">
    <source>
        <dbReference type="ARBA" id="ARBA00023015"/>
    </source>
</evidence>
<dbReference type="PROSITE" id="PS50995">
    <property type="entry name" value="HTH_MARR_2"/>
    <property type="match status" value="1"/>
</dbReference>
<dbReference type="AlphaFoldDB" id="A0A4Y4DJ24"/>
<dbReference type="GO" id="GO:0003677">
    <property type="term" value="F:DNA binding"/>
    <property type="evidence" value="ECO:0007669"/>
    <property type="project" value="UniProtKB-KW"/>
</dbReference>
<dbReference type="PANTHER" id="PTHR42756">
    <property type="entry name" value="TRANSCRIPTIONAL REGULATOR, MARR"/>
    <property type="match status" value="1"/>
</dbReference>
<comment type="caution">
    <text evidence="5">The sequence shown here is derived from an EMBL/GenBank/DDBJ whole genome shotgun (WGS) entry which is preliminary data.</text>
</comment>
<dbReference type="InterPro" id="IPR000835">
    <property type="entry name" value="HTH_MarR-typ"/>
</dbReference>
<dbReference type="OrthoDB" id="162531at2"/>
<evidence type="ECO:0000256" key="3">
    <source>
        <dbReference type="ARBA" id="ARBA00023163"/>
    </source>
</evidence>
<name>A0A4Y4DJ24_GLUUR</name>
<dbReference type="PRINTS" id="PR00598">
    <property type="entry name" value="HTHMARR"/>
</dbReference>
<sequence length="154" mass="17354">MTSSARYTLVQLLQDFTQASDRYVESTASENGMHRRDLSALSALMKNERSGRKLSPSQLSALLQLSAPATTAMLDRLERLGYIQRQRRPEDRRGTIINLTEKAFIEGRRMFLPLSQSLSRVIEAYDDQLIGQINEFLHEAVAAVDTARGQGDRP</sequence>
<organism evidence="5 6">
    <name type="scientific">Glutamicibacter uratoxydans</name>
    <name type="common">Arthrobacter uratoxydans</name>
    <dbReference type="NCBI Taxonomy" id="43667"/>
    <lineage>
        <taxon>Bacteria</taxon>
        <taxon>Bacillati</taxon>
        <taxon>Actinomycetota</taxon>
        <taxon>Actinomycetes</taxon>
        <taxon>Micrococcales</taxon>
        <taxon>Micrococcaceae</taxon>
        <taxon>Glutamicibacter</taxon>
    </lineage>
</organism>
<dbReference type="Pfam" id="PF12802">
    <property type="entry name" value="MarR_2"/>
    <property type="match status" value="1"/>
</dbReference>
<keyword evidence="1" id="KW-0805">Transcription regulation</keyword>
<dbReference type="InterPro" id="IPR036390">
    <property type="entry name" value="WH_DNA-bd_sf"/>
</dbReference>
<dbReference type="GO" id="GO:0003700">
    <property type="term" value="F:DNA-binding transcription factor activity"/>
    <property type="evidence" value="ECO:0007669"/>
    <property type="project" value="InterPro"/>
</dbReference>
<dbReference type="RefSeq" id="WP_141362165.1">
    <property type="nucleotide sequence ID" value="NZ_BAAAJL010000001.1"/>
</dbReference>
<dbReference type="EMBL" id="BJNY01000004">
    <property type="protein sequence ID" value="GED05262.1"/>
    <property type="molecule type" value="Genomic_DNA"/>
</dbReference>
<dbReference type="SMART" id="SM00347">
    <property type="entry name" value="HTH_MARR"/>
    <property type="match status" value="1"/>
</dbReference>
<evidence type="ECO:0000259" key="4">
    <source>
        <dbReference type="PROSITE" id="PS50995"/>
    </source>
</evidence>
<dbReference type="PANTHER" id="PTHR42756:SF1">
    <property type="entry name" value="TRANSCRIPTIONAL REPRESSOR OF EMRAB OPERON"/>
    <property type="match status" value="1"/>
</dbReference>
<feature type="domain" description="HTH marR-type" evidence="4">
    <location>
        <begin position="6"/>
        <end position="142"/>
    </location>
</feature>
<evidence type="ECO:0000313" key="6">
    <source>
        <dbReference type="Proteomes" id="UP000316612"/>
    </source>
</evidence>
<dbReference type="InterPro" id="IPR036388">
    <property type="entry name" value="WH-like_DNA-bd_sf"/>
</dbReference>
<proteinExistence type="predicted"/>
<evidence type="ECO:0000256" key="2">
    <source>
        <dbReference type="ARBA" id="ARBA00023125"/>
    </source>
</evidence>
<dbReference type="Proteomes" id="UP000316612">
    <property type="component" value="Unassembled WGS sequence"/>
</dbReference>
<keyword evidence="2" id="KW-0238">DNA-binding</keyword>
<dbReference type="SUPFAM" id="SSF46785">
    <property type="entry name" value="Winged helix' DNA-binding domain"/>
    <property type="match status" value="1"/>
</dbReference>
<accession>A0A4Y4DJ24</accession>